<keyword evidence="4" id="KW-1003">Cell membrane</keyword>
<feature type="domain" description="RCK N-terminal" evidence="12">
    <location>
        <begin position="416"/>
        <end position="515"/>
    </location>
</feature>
<keyword evidence="8 10" id="KW-0472">Membrane</keyword>
<dbReference type="InterPro" id="IPR036291">
    <property type="entry name" value="NAD(P)-bd_dom_sf"/>
</dbReference>
<protein>
    <submittedName>
        <fullName evidence="13">Sodium:proton antiporter</fullName>
    </submittedName>
</protein>
<proteinExistence type="predicted"/>
<dbReference type="PANTHER" id="PTHR32507:SF0">
    <property type="entry name" value="NA(+)_H(+) ANTIPORTER 2-RELATED"/>
    <property type="match status" value="1"/>
</dbReference>
<evidence type="ECO:0000259" key="12">
    <source>
        <dbReference type="Pfam" id="PF02254"/>
    </source>
</evidence>
<evidence type="ECO:0000256" key="2">
    <source>
        <dbReference type="ARBA" id="ARBA00022448"/>
    </source>
</evidence>
<dbReference type="GO" id="GO:0006813">
    <property type="term" value="P:potassium ion transport"/>
    <property type="evidence" value="ECO:0007669"/>
    <property type="project" value="InterPro"/>
</dbReference>
<evidence type="ECO:0000256" key="7">
    <source>
        <dbReference type="ARBA" id="ARBA00023065"/>
    </source>
</evidence>
<feature type="transmembrane region" description="Helical" evidence="10">
    <location>
        <begin position="106"/>
        <end position="126"/>
    </location>
</feature>
<dbReference type="GO" id="GO:0005886">
    <property type="term" value="C:plasma membrane"/>
    <property type="evidence" value="ECO:0007669"/>
    <property type="project" value="UniProtKB-SubCell"/>
</dbReference>
<dbReference type="InterPro" id="IPR006153">
    <property type="entry name" value="Cation/H_exchanger_TM"/>
</dbReference>
<evidence type="ECO:0000313" key="14">
    <source>
        <dbReference type="Proteomes" id="UP001409585"/>
    </source>
</evidence>
<evidence type="ECO:0000256" key="4">
    <source>
        <dbReference type="ARBA" id="ARBA00022475"/>
    </source>
</evidence>
<keyword evidence="2" id="KW-0813">Transport</keyword>
<comment type="caution">
    <text evidence="13">The sequence shown here is derived from an EMBL/GenBank/DDBJ whole genome shotgun (WGS) entry which is preliminary data.</text>
</comment>
<feature type="transmembrane region" description="Helical" evidence="10">
    <location>
        <begin position="45"/>
        <end position="62"/>
    </location>
</feature>
<evidence type="ECO:0000256" key="9">
    <source>
        <dbReference type="SAM" id="MobiDB-lite"/>
    </source>
</evidence>
<feature type="transmembrane region" description="Helical" evidence="10">
    <location>
        <begin position="308"/>
        <end position="326"/>
    </location>
</feature>
<dbReference type="Gene3D" id="3.40.50.720">
    <property type="entry name" value="NAD(P)-binding Rossmann-like Domain"/>
    <property type="match status" value="1"/>
</dbReference>
<evidence type="ECO:0000256" key="8">
    <source>
        <dbReference type="ARBA" id="ARBA00023136"/>
    </source>
</evidence>
<dbReference type="PROSITE" id="PS51257">
    <property type="entry name" value="PROKAR_LIPOPROTEIN"/>
    <property type="match status" value="1"/>
</dbReference>
<dbReference type="Proteomes" id="UP001409585">
    <property type="component" value="Unassembled WGS sequence"/>
</dbReference>
<keyword evidence="7" id="KW-0406">Ion transport</keyword>
<dbReference type="AlphaFoldDB" id="A0AAV3U041"/>
<dbReference type="Pfam" id="PF02254">
    <property type="entry name" value="TrkA_N"/>
    <property type="match status" value="1"/>
</dbReference>
<dbReference type="InterPro" id="IPR003148">
    <property type="entry name" value="RCK_N"/>
</dbReference>
<comment type="subcellular location">
    <subcellularLocation>
        <location evidence="1">Cell membrane</location>
        <topology evidence="1">Multi-pass membrane protein</topology>
    </subcellularLocation>
</comment>
<evidence type="ECO:0000256" key="6">
    <source>
        <dbReference type="ARBA" id="ARBA00022989"/>
    </source>
</evidence>
<evidence type="ECO:0000256" key="1">
    <source>
        <dbReference type="ARBA" id="ARBA00004651"/>
    </source>
</evidence>
<dbReference type="Gene3D" id="1.20.1530.20">
    <property type="match status" value="1"/>
</dbReference>
<feature type="transmembrane region" description="Helical" evidence="10">
    <location>
        <begin position="379"/>
        <end position="397"/>
    </location>
</feature>
<keyword evidence="6 10" id="KW-1133">Transmembrane helix</keyword>
<feature type="transmembrane region" description="Helical" evidence="10">
    <location>
        <begin position="237"/>
        <end position="268"/>
    </location>
</feature>
<feature type="domain" description="Cation/H+ exchanger transmembrane" evidence="11">
    <location>
        <begin position="33"/>
        <end position="405"/>
    </location>
</feature>
<reference evidence="14" key="1">
    <citation type="journal article" date="2019" name="Int. J. Syst. Evol. Microbiol.">
        <title>The Global Catalogue of Microorganisms (GCM) 10K type strain sequencing project: providing services to taxonomists for standard genome sequencing and annotation.</title>
        <authorList>
            <consortium name="The Broad Institute Genomics Platform"/>
            <consortium name="The Broad Institute Genome Sequencing Center for Infectious Disease"/>
            <person name="Wu L."/>
            <person name="Ma J."/>
        </authorList>
    </citation>
    <scope>NUCLEOTIDE SEQUENCE [LARGE SCALE GENOMIC DNA]</scope>
    <source>
        <strain evidence="14">JCM 19134</strain>
    </source>
</reference>
<evidence type="ECO:0000313" key="13">
    <source>
        <dbReference type="EMBL" id="GAA4937574.1"/>
    </source>
</evidence>
<feature type="region of interest" description="Disordered" evidence="9">
    <location>
        <begin position="619"/>
        <end position="655"/>
    </location>
</feature>
<feature type="transmembrane region" description="Helical" evidence="10">
    <location>
        <begin position="132"/>
        <end position="152"/>
    </location>
</feature>
<gene>
    <name evidence="13" type="ORF">GCM10025791_14090</name>
</gene>
<dbReference type="EMBL" id="BAABLX010000009">
    <property type="protein sequence ID" value="GAA4937574.1"/>
    <property type="molecule type" value="Genomic_DNA"/>
</dbReference>
<keyword evidence="14" id="KW-1185">Reference proteome</keyword>
<dbReference type="InterPro" id="IPR038770">
    <property type="entry name" value="Na+/solute_symporter_sf"/>
</dbReference>
<evidence type="ECO:0000256" key="3">
    <source>
        <dbReference type="ARBA" id="ARBA00022449"/>
    </source>
</evidence>
<feature type="transmembrane region" description="Helical" evidence="10">
    <location>
        <begin position="20"/>
        <end position="38"/>
    </location>
</feature>
<evidence type="ECO:0000259" key="11">
    <source>
        <dbReference type="Pfam" id="PF00999"/>
    </source>
</evidence>
<keyword evidence="5 10" id="KW-0812">Transmembrane</keyword>
<dbReference type="Pfam" id="PF00999">
    <property type="entry name" value="Na_H_Exchanger"/>
    <property type="match status" value="1"/>
</dbReference>
<evidence type="ECO:0000256" key="10">
    <source>
        <dbReference type="SAM" id="Phobius"/>
    </source>
</evidence>
<evidence type="ECO:0000256" key="5">
    <source>
        <dbReference type="ARBA" id="ARBA00022692"/>
    </source>
</evidence>
<feature type="transmembrane region" description="Helical" evidence="10">
    <location>
        <begin position="200"/>
        <end position="225"/>
    </location>
</feature>
<feature type="transmembrane region" description="Helical" evidence="10">
    <location>
        <begin position="164"/>
        <end position="188"/>
    </location>
</feature>
<sequence length="655" mass="71207">MYGFRPELQNERPAVNESIPLMLALIGLIGFACQWIAWRVRLPAILFLLAAGIIMGPFTGVLDPDALFGDLLFPLISLSVAVILFEGSLTLDFDEIRAQKGVVQRLVIIGAGVSWVLVALATHYLFGLSWELSVLFGALTVVTGPTVVVPMLRTVRPNAAIANILRWEGILIDPIGALFVVVVYEFIISQGQASGFSHSLVAFCKIIGVGSVLGIGGGAALSVVLKRFWVPEYLQNLATLSSVFVVFTVANALAHESGLLAVTLMGMWMANQKNLHISEILNFKEDLTVVLLSGLFILLAARLQLPEILALGFTPLVLLAVMQFVARPASVWASAVGSDLTWQEKSLLSWIAPRGIVAAAVSALFAIRLEDAGLEDAGVLVPLTFIIIVGTVVLQSATSRPIARWLGVSAKRPEGFIVVGANPIARRIAQALGKHKVRVLLTDSNYENIKNARMDGLETFYGDPLSDFAEQRLDLDGIGRLLALSPERNKNTVAGMHYRNEFGATKIYTVQTSAETKLSEKHQQGTEKRGYIAFNDELTYGKLASLLARGAEIRSTKMTQEFSFDDFKATNAGNVIPMFSVDPEGKVEVFVDEGHFVPEPGWNVISLFKEVESVEEAAKAKMAKKAEKAEKVEKAEKAEKAEKTEHTEQGDKPNP</sequence>
<dbReference type="PANTHER" id="PTHR32507">
    <property type="entry name" value="NA(+)/H(+) ANTIPORTER 1"/>
    <property type="match status" value="1"/>
</dbReference>
<feature type="transmembrane region" description="Helical" evidence="10">
    <location>
        <begin position="346"/>
        <end position="367"/>
    </location>
</feature>
<organism evidence="13 14">
    <name type="scientific">Halioxenophilus aromaticivorans</name>
    <dbReference type="NCBI Taxonomy" id="1306992"/>
    <lineage>
        <taxon>Bacteria</taxon>
        <taxon>Pseudomonadati</taxon>
        <taxon>Pseudomonadota</taxon>
        <taxon>Gammaproteobacteria</taxon>
        <taxon>Alteromonadales</taxon>
        <taxon>Alteromonadaceae</taxon>
        <taxon>Halioxenophilus</taxon>
    </lineage>
</organism>
<feature type="transmembrane region" description="Helical" evidence="10">
    <location>
        <begin position="68"/>
        <end position="85"/>
    </location>
</feature>
<feature type="transmembrane region" description="Helical" evidence="10">
    <location>
        <begin position="280"/>
        <end position="301"/>
    </location>
</feature>
<dbReference type="SUPFAM" id="SSF51735">
    <property type="entry name" value="NAD(P)-binding Rossmann-fold domains"/>
    <property type="match status" value="1"/>
</dbReference>
<name>A0AAV3U041_9ALTE</name>
<accession>A0AAV3U041</accession>
<keyword evidence="3" id="KW-0050">Antiport</keyword>
<dbReference type="GO" id="GO:1902600">
    <property type="term" value="P:proton transmembrane transport"/>
    <property type="evidence" value="ECO:0007669"/>
    <property type="project" value="InterPro"/>
</dbReference>
<dbReference type="GO" id="GO:0015297">
    <property type="term" value="F:antiporter activity"/>
    <property type="evidence" value="ECO:0007669"/>
    <property type="project" value="UniProtKB-KW"/>
</dbReference>